<dbReference type="PANTHER" id="PTHR30363">
    <property type="entry name" value="HTH-TYPE TRANSCRIPTIONAL REGULATOR SRLR-RELATED"/>
    <property type="match status" value="1"/>
</dbReference>
<dbReference type="SUPFAM" id="SSF46785">
    <property type="entry name" value="Winged helix' DNA-binding domain"/>
    <property type="match status" value="1"/>
</dbReference>
<comment type="caution">
    <text evidence="5">The sequence shown here is derived from an EMBL/GenBank/DDBJ whole genome shotgun (WGS) entry which is preliminary data.</text>
</comment>
<dbReference type="Pfam" id="PF08220">
    <property type="entry name" value="HTH_DeoR"/>
    <property type="match status" value="1"/>
</dbReference>
<dbReference type="Pfam" id="PF00455">
    <property type="entry name" value="DeoRC"/>
    <property type="match status" value="1"/>
</dbReference>
<feature type="domain" description="HTH deoR-type" evidence="4">
    <location>
        <begin position="5"/>
        <end position="60"/>
    </location>
</feature>
<proteinExistence type="predicted"/>
<dbReference type="PANTHER" id="PTHR30363:SF44">
    <property type="entry name" value="AGA OPERON TRANSCRIPTIONAL REPRESSOR-RELATED"/>
    <property type="match status" value="1"/>
</dbReference>
<evidence type="ECO:0000256" key="3">
    <source>
        <dbReference type="ARBA" id="ARBA00023163"/>
    </source>
</evidence>
<keyword evidence="1" id="KW-0805">Transcription regulation</keyword>
<dbReference type="GO" id="GO:0003677">
    <property type="term" value="F:DNA binding"/>
    <property type="evidence" value="ECO:0007669"/>
    <property type="project" value="UniProtKB-KW"/>
</dbReference>
<gene>
    <name evidence="5" type="ORF">M3202_07125</name>
</gene>
<dbReference type="InterPro" id="IPR018356">
    <property type="entry name" value="Tscrpt_reg_HTH_DeoR_CS"/>
</dbReference>
<dbReference type="InterPro" id="IPR036390">
    <property type="entry name" value="WH_DNA-bd_sf"/>
</dbReference>
<dbReference type="InterPro" id="IPR050313">
    <property type="entry name" value="Carb_Metab_HTH_regulators"/>
</dbReference>
<dbReference type="InterPro" id="IPR014036">
    <property type="entry name" value="DeoR-like_C"/>
</dbReference>
<accession>A0A9X2DP46</accession>
<evidence type="ECO:0000259" key="4">
    <source>
        <dbReference type="PROSITE" id="PS51000"/>
    </source>
</evidence>
<dbReference type="Gene3D" id="3.40.50.1360">
    <property type="match status" value="1"/>
</dbReference>
<keyword evidence="6" id="KW-1185">Reference proteome</keyword>
<keyword evidence="3" id="KW-0804">Transcription</keyword>
<evidence type="ECO:0000256" key="1">
    <source>
        <dbReference type="ARBA" id="ARBA00023015"/>
    </source>
</evidence>
<evidence type="ECO:0000313" key="6">
    <source>
        <dbReference type="Proteomes" id="UP001139179"/>
    </source>
</evidence>
<dbReference type="SUPFAM" id="SSF100950">
    <property type="entry name" value="NagB/RpiA/CoA transferase-like"/>
    <property type="match status" value="1"/>
</dbReference>
<reference evidence="5" key="1">
    <citation type="submission" date="2022-05" db="EMBL/GenBank/DDBJ databases">
        <title>Comparative Genomics of Spacecraft Associated Microbes.</title>
        <authorList>
            <person name="Tran M.T."/>
            <person name="Wright A."/>
            <person name="Seuylemezian A."/>
            <person name="Eisen J."/>
            <person name="Coil D."/>
        </authorList>
    </citation>
    <scope>NUCLEOTIDE SEQUENCE</scope>
    <source>
        <strain evidence="5">214.1.1</strain>
    </source>
</reference>
<dbReference type="InterPro" id="IPR037171">
    <property type="entry name" value="NagB/RpiA_transferase-like"/>
</dbReference>
<dbReference type="GO" id="GO:0003700">
    <property type="term" value="F:DNA-binding transcription factor activity"/>
    <property type="evidence" value="ECO:0007669"/>
    <property type="project" value="InterPro"/>
</dbReference>
<dbReference type="SMART" id="SM01134">
    <property type="entry name" value="DeoRC"/>
    <property type="match status" value="1"/>
</dbReference>
<evidence type="ECO:0000256" key="2">
    <source>
        <dbReference type="ARBA" id="ARBA00023125"/>
    </source>
</evidence>
<dbReference type="Proteomes" id="UP001139179">
    <property type="component" value="Unassembled WGS sequence"/>
</dbReference>
<dbReference type="SMART" id="SM00420">
    <property type="entry name" value="HTH_DEOR"/>
    <property type="match status" value="1"/>
</dbReference>
<keyword evidence="2 5" id="KW-0238">DNA-binding</keyword>
<dbReference type="InterPro" id="IPR001034">
    <property type="entry name" value="DeoR_HTH"/>
</dbReference>
<dbReference type="PRINTS" id="PR00037">
    <property type="entry name" value="HTHLACR"/>
</dbReference>
<dbReference type="RefSeq" id="WP_251222659.1">
    <property type="nucleotide sequence ID" value="NZ_JAMBOL010000004.1"/>
</dbReference>
<protein>
    <submittedName>
        <fullName evidence="5">DeoR/GlpR family DNA-binding transcription regulator</fullName>
    </submittedName>
</protein>
<sequence>MEWFPEERKQYILDQLKSNGKVQVTTLSEHFAVTTETIRRDLDVLEKEGVVKRVYGGAVLTRYPHGEPSLPNRKSIMEKEKRRIGKKAADLIQDGTTIAIDVGTTVLELASAIKNKENITILTNSLPVATILVEALNRKDFSGDVILLGGQINPAQYSLTGRLTEMVLGNFIVDQAFISVGGVSLKNGITDYDMNEAMMSKAMIEAAKEIIVLSDHSKLGVDAFCKICPIEDVNAIVCTTDMPGSWKESKLFQNINWIIAD</sequence>
<dbReference type="InterPro" id="IPR036388">
    <property type="entry name" value="WH-like_DNA-bd_sf"/>
</dbReference>
<evidence type="ECO:0000313" key="5">
    <source>
        <dbReference type="EMBL" id="MCM3713853.1"/>
    </source>
</evidence>
<organism evidence="5 6">
    <name type="scientific">Halalkalibacter oceani</name>
    <dbReference type="NCBI Taxonomy" id="1653776"/>
    <lineage>
        <taxon>Bacteria</taxon>
        <taxon>Bacillati</taxon>
        <taxon>Bacillota</taxon>
        <taxon>Bacilli</taxon>
        <taxon>Bacillales</taxon>
        <taxon>Bacillaceae</taxon>
        <taxon>Halalkalibacter</taxon>
    </lineage>
</organism>
<dbReference type="EMBL" id="JAMBOL010000004">
    <property type="protein sequence ID" value="MCM3713853.1"/>
    <property type="molecule type" value="Genomic_DNA"/>
</dbReference>
<name>A0A9X2DP46_9BACI</name>
<dbReference type="AlphaFoldDB" id="A0A9X2DP46"/>
<dbReference type="PROSITE" id="PS51000">
    <property type="entry name" value="HTH_DEOR_2"/>
    <property type="match status" value="1"/>
</dbReference>
<dbReference type="PROSITE" id="PS00894">
    <property type="entry name" value="HTH_DEOR_1"/>
    <property type="match status" value="1"/>
</dbReference>
<dbReference type="Gene3D" id="1.10.10.10">
    <property type="entry name" value="Winged helix-like DNA-binding domain superfamily/Winged helix DNA-binding domain"/>
    <property type="match status" value="1"/>
</dbReference>